<evidence type="ECO:0000313" key="3">
    <source>
        <dbReference type="EMBL" id="MBY8878392.1"/>
    </source>
</evidence>
<gene>
    <name evidence="3" type="ORF">K7862_12215</name>
</gene>
<name>A0ABS7Q5F4_9ACTN</name>
<accession>A0ABS7Q5F4</accession>
<dbReference type="PROSITE" id="PS50943">
    <property type="entry name" value="HTH_CROC1"/>
    <property type="match status" value="1"/>
</dbReference>
<reference evidence="3 4" key="1">
    <citation type="submission" date="2021-08" db="EMBL/GenBank/DDBJ databases">
        <title>WGS of actinomycetes from Thailand.</title>
        <authorList>
            <person name="Thawai C."/>
        </authorList>
    </citation>
    <scope>NUCLEOTIDE SEQUENCE [LARGE SCALE GENOMIC DNA]</scope>
    <source>
        <strain evidence="3 4">PLK6-54</strain>
    </source>
</reference>
<dbReference type="SUPFAM" id="SSF47413">
    <property type="entry name" value="lambda repressor-like DNA-binding domains"/>
    <property type="match status" value="1"/>
</dbReference>
<proteinExistence type="predicted"/>
<evidence type="ECO:0000313" key="4">
    <source>
        <dbReference type="Proteomes" id="UP000778578"/>
    </source>
</evidence>
<dbReference type="Proteomes" id="UP000778578">
    <property type="component" value="Unassembled WGS sequence"/>
</dbReference>
<dbReference type="CDD" id="cd00093">
    <property type="entry name" value="HTH_XRE"/>
    <property type="match status" value="1"/>
</dbReference>
<dbReference type="RefSeq" id="WP_222962539.1">
    <property type="nucleotide sequence ID" value="NZ_JAINZZ010000011.1"/>
</dbReference>
<dbReference type="InterPro" id="IPR001387">
    <property type="entry name" value="Cro/C1-type_HTH"/>
</dbReference>
<protein>
    <submittedName>
        <fullName evidence="3">Helix-turn-helix transcriptional regulator</fullName>
    </submittedName>
</protein>
<dbReference type="Gene3D" id="1.10.260.40">
    <property type="entry name" value="lambda repressor-like DNA-binding domains"/>
    <property type="match status" value="1"/>
</dbReference>
<feature type="region of interest" description="Disordered" evidence="1">
    <location>
        <begin position="26"/>
        <end position="45"/>
    </location>
</feature>
<dbReference type="InterPro" id="IPR041413">
    <property type="entry name" value="MLTR_LBD"/>
</dbReference>
<dbReference type="PANTHER" id="PTHR35010">
    <property type="entry name" value="BLL4672 PROTEIN-RELATED"/>
    <property type="match status" value="1"/>
</dbReference>
<keyword evidence="4" id="KW-1185">Reference proteome</keyword>
<feature type="domain" description="HTH cro/C1-type" evidence="2">
    <location>
        <begin position="47"/>
        <end position="94"/>
    </location>
</feature>
<dbReference type="InterPro" id="IPR010982">
    <property type="entry name" value="Lambda_DNA-bd_dom_sf"/>
</dbReference>
<dbReference type="EMBL" id="JAINZZ010000011">
    <property type="protein sequence ID" value="MBY8878392.1"/>
    <property type="molecule type" value="Genomic_DNA"/>
</dbReference>
<dbReference type="SMART" id="SM00530">
    <property type="entry name" value="HTH_XRE"/>
    <property type="match status" value="1"/>
</dbReference>
<organism evidence="3 4">
    <name type="scientific">Actinacidiphila acidipaludis</name>
    <dbReference type="NCBI Taxonomy" id="2873382"/>
    <lineage>
        <taxon>Bacteria</taxon>
        <taxon>Bacillati</taxon>
        <taxon>Actinomycetota</taxon>
        <taxon>Actinomycetes</taxon>
        <taxon>Kitasatosporales</taxon>
        <taxon>Streptomycetaceae</taxon>
        <taxon>Actinacidiphila</taxon>
    </lineage>
</organism>
<feature type="compositionally biased region" description="Polar residues" evidence="1">
    <location>
        <begin position="301"/>
        <end position="311"/>
    </location>
</feature>
<sequence>MYRTCRSDTVPEDSRSEFADFLRTRRSRLDPDQAGLPHDGSTRRVPGLRRDEVARLAGMSTVYYTRLEHGRAGNPSPEVLEALGRALQLDPSEMRYMQDLLRRPSTAARRSRTALQRVRPGLHLMLEAQRVPAFVLGRRTDVLASNRLARAVITDFDALPAPARNLARYYLLDPTAQETVGDWERVAAETVAILRLEAGRRPHDRQLADLVGGLTLRSTQFTTWWNDHRVLRCTYGAKLHHHPVVGDLHFAFESFPVPGDEDQTLYVYNIEPGSPTDEALRLLESWNAPAYERTSPDADPSATTQSWQPGA</sequence>
<evidence type="ECO:0000259" key="2">
    <source>
        <dbReference type="PROSITE" id="PS50943"/>
    </source>
</evidence>
<evidence type="ECO:0000256" key="1">
    <source>
        <dbReference type="SAM" id="MobiDB-lite"/>
    </source>
</evidence>
<dbReference type="Pfam" id="PF17765">
    <property type="entry name" value="MLTR_LBD"/>
    <property type="match status" value="1"/>
</dbReference>
<dbReference type="Pfam" id="PF13560">
    <property type="entry name" value="HTH_31"/>
    <property type="match status" value="1"/>
</dbReference>
<dbReference type="PANTHER" id="PTHR35010:SF2">
    <property type="entry name" value="BLL4672 PROTEIN"/>
    <property type="match status" value="1"/>
</dbReference>
<dbReference type="Gene3D" id="3.30.450.180">
    <property type="match status" value="1"/>
</dbReference>
<comment type="caution">
    <text evidence="3">The sequence shown here is derived from an EMBL/GenBank/DDBJ whole genome shotgun (WGS) entry which is preliminary data.</text>
</comment>
<feature type="region of interest" description="Disordered" evidence="1">
    <location>
        <begin position="291"/>
        <end position="311"/>
    </location>
</feature>